<evidence type="ECO:0000313" key="6">
    <source>
        <dbReference type="EnsemblMetazoa" id="AALB005770-PA"/>
    </source>
</evidence>
<dbReference type="Gene3D" id="2.10.230.10">
    <property type="entry name" value="Heat shock protein DnaJ, cysteine-rich domain"/>
    <property type="match status" value="1"/>
</dbReference>
<dbReference type="FunFam" id="2.60.260.20:FF:000003">
    <property type="entry name" value="DnaJ subfamily A member 2"/>
    <property type="match status" value="1"/>
</dbReference>
<keyword evidence="1" id="KW-0479">Metal-binding</keyword>
<sequence>MVKETGFYDVLGVKPGCSPEDLKKAYRKLAMKYHPDKNPNEGERFKQISMAYEVLSDPEKKAIYDEGGEAAIKQGGAGGGGGFHSPMDIFEMIFNGGMGGRREQRGRDLVHRLAVTLEELYCGATRKLALQKNVICDGCDGIGGKKGTVHKCAPCNGTGVLTKVQQILPGFMQQNRVPCRACQGQGEVFDEKHKCKKCEGEKKLRDKKILDVHIEKGMRSGQKIVFNGEGDQEPGLQPGDIVIVLMEKEHPLFKRSGMDLLMEMRLELSEALCGFQKVITTLDKRALVITSHPGEVMKHESVKCIMDEGMPQWKNPFEKGRLIIQFTVAFPDSLPRDAVKMLEQFLPARPHEDIPQDVEMVSMVELDPEQESRNARYKNAYEEDDDEGGTPGVRVQQCNSS</sequence>
<evidence type="ECO:0000313" key="7">
    <source>
        <dbReference type="Proteomes" id="UP000069272"/>
    </source>
</evidence>
<dbReference type="CDD" id="cd10719">
    <property type="entry name" value="DnaJ_zf"/>
    <property type="match status" value="1"/>
</dbReference>
<keyword evidence="2" id="KW-0677">Repeat</keyword>
<dbReference type="InterPro" id="IPR012724">
    <property type="entry name" value="DnaJ"/>
</dbReference>
<organism evidence="6 7">
    <name type="scientific">Anopheles albimanus</name>
    <name type="common">New world malaria mosquito</name>
    <dbReference type="NCBI Taxonomy" id="7167"/>
    <lineage>
        <taxon>Eukaryota</taxon>
        <taxon>Metazoa</taxon>
        <taxon>Ecdysozoa</taxon>
        <taxon>Arthropoda</taxon>
        <taxon>Hexapoda</taxon>
        <taxon>Insecta</taxon>
        <taxon>Pterygota</taxon>
        <taxon>Neoptera</taxon>
        <taxon>Endopterygota</taxon>
        <taxon>Diptera</taxon>
        <taxon>Nematocera</taxon>
        <taxon>Culicoidea</taxon>
        <taxon>Culicidae</taxon>
        <taxon>Anophelinae</taxon>
        <taxon>Anopheles</taxon>
    </lineage>
</organism>
<dbReference type="HAMAP" id="MF_01152">
    <property type="entry name" value="DnaJ"/>
    <property type="match status" value="1"/>
</dbReference>
<dbReference type="InterPro" id="IPR018253">
    <property type="entry name" value="DnaJ_domain_CS"/>
</dbReference>
<dbReference type="Pfam" id="PF01556">
    <property type="entry name" value="DnaJ_C"/>
    <property type="match status" value="1"/>
</dbReference>
<dbReference type="GO" id="GO:0030544">
    <property type="term" value="F:Hsp70 protein binding"/>
    <property type="evidence" value="ECO:0007669"/>
    <property type="project" value="InterPro"/>
</dbReference>
<dbReference type="VEuPathDB" id="VectorBase:AALB005770"/>
<evidence type="ECO:0000256" key="1">
    <source>
        <dbReference type="ARBA" id="ARBA00022723"/>
    </source>
</evidence>
<dbReference type="EnsemblMetazoa" id="AALB005770-RA">
    <property type="protein sequence ID" value="AALB005770-PA"/>
    <property type="gene ID" value="AALB005770"/>
</dbReference>
<dbReference type="Pfam" id="PF00684">
    <property type="entry name" value="DnaJ_CXXCXGXG"/>
    <property type="match status" value="1"/>
</dbReference>
<dbReference type="PRINTS" id="PR00625">
    <property type="entry name" value="JDOMAIN"/>
</dbReference>
<dbReference type="InterPro" id="IPR008971">
    <property type="entry name" value="HSP40/DnaJ_pept-bd"/>
</dbReference>
<dbReference type="STRING" id="7167.A0A182FGX7"/>
<dbReference type="CDD" id="cd10747">
    <property type="entry name" value="DnaJ_C"/>
    <property type="match status" value="1"/>
</dbReference>
<dbReference type="VEuPathDB" id="VectorBase:AALB20_028637"/>
<dbReference type="GO" id="GO:0005524">
    <property type="term" value="F:ATP binding"/>
    <property type="evidence" value="ECO:0007669"/>
    <property type="project" value="InterPro"/>
</dbReference>
<dbReference type="GO" id="GO:0006457">
    <property type="term" value="P:protein folding"/>
    <property type="evidence" value="ECO:0007669"/>
    <property type="project" value="InterPro"/>
</dbReference>
<dbReference type="GO" id="GO:0051082">
    <property type="term" value="F:unfolded protein binding"/>
    <property type="evidence" value="ECO:0007669"/>
    <property type="project" value="InterPro"/>
</dbReference>
<dbReference type="GO" id="GO:0009408">
    <property type="term" value="P:response to heat"/>
    <property type="evidence" value="ECO:0007669"/>
    <property type="project" value="InterPro"/>
</dbReference>
<keyword evidence="7" id="KW-1185">Reference proteome</keyword>
<dbReference type="GeneID" id="118467756"/>
<dbReference type="RefSeq" id="XP_035794476.1">
    <property type="nucleotide sequence ID" value="XM_035938583.1"/>
</dbReference>
<dbReference type="InterPro" id="IPR036869">
    <property type="entry name" value="J_dom_sf"/>
</dbReference>
<dbReference type="Pfam" id="PF00226">
    <property type="entry name" value="DnaJ"/>
    <property type="match status" value="1"/>
</dbReference>
<dbReference type="PANTHER" id="PTHR43888">
    <property type="entry name" value="DNAJ-LIKE-2, ISOFORM A-RELATED"/>
    <property type="match status" value="1"/>
</dbReference>
<dbReference type="PROSITE" id="PS51188">
    <property type="entry name" value="ZF_CR"/>
    <property type="match status" value="1"/>
</dbReference>
<dbReference type="InterPro" id="IPR036410">
    <property type="entry name" value="HSP_DnaJ_Cys-rich_dom_sf"/>
</dbReference>
<dbReference type="SUPFAM" id="SSF49493">
    <property type="entry name" value="HSP40/DnaJ peptide-binding domain"/>
    <property type="match status" value="2"/>
</dbReference>
<dbReference type="InterPro" id="IPR044713">
    <property type="entry name" value="DNJA1/2-like"/>
</dbReference>
<dbReference type="Gene3D" id="2.60.260.20">
    <property type="entry name" value="Urease metallochaperone UreE, N-terminal domain"/>
    <property type="match status" value="2"/>
</dbReference>
<dbReference type="KEGG" id="aali:118467756"/>
<dbReference type="OrthoDB" id="550424at2759"/>
<evidence type="ECO:0000256" key="5">
    <source>
        <dbReference type="SAM" id="MobiDB-lite"/>
    </source>
</evidence>
<dbReference type="PROSITE" id="PS50076">
    <property type="entry name" value="DNAJ_2"/>
    <property type="match status" value="1"/>
</dbReference>
<keyword evidence="4" id="KW-0862">Zinc</keyword>
<dbReference type="PROSITE" id="PS00636">
    <property type="entry name" value="DNAJ_1"/>
    <property type="match status" value="1"/>
</dbReference>
<protein>
    <submittedName>
        <fullName evidence="6">Uncharacterized protein</fullName>
    </submittedName>
</protein>
<feature type="region of interest" description="Disordered" evidence="5">
    <location>
        <begin position="366"/>
        <end position="401"/>
    </location>
</feature>
<evidence type="ECO:0000256" key="2">
    <source>
        <dbReference type="ARBA" id="ARBA00022737"/>
    </source>
</evidence>
<dbReference type="SUPFAM" id="SSF57938">
    <property type="entry name" value="DnaJ/Hsp40 cysteine-rich domain"/>
    <property type="match status" value="1"/>
</dbReference>
<dbReference type="Proteomes" id="UP000069272">
    <property type="component" value="Chromosome 3L"/>
</dbReference>
<evidence type="ECO:0000256" key="3">
    <source>
        <dbReference type="ARBA" id="ARBA00022771"/>
    </source>
</evidence>
<dbReference type="AlphaFoldDB" id="A0A182FGX7"/>
<reference evidence="6 7" key="1">
    <citation type="journal article" date="2017" name="G3 (Bethesda)">
        <title>The Physical Genome Mapping of Anopheles albimanus Corrected Scaffold Misassemblies and Identified Interarm Rearrangements in Genus Anopheles.</title>
        <authorList>
            <person name="Artemov G.N."/>
            <person name="Peery A.N."/>
            <person name="Jiang X."/>
            <person name="Tu Z."/>
            <person name="Stegniy V.N."/>
            <person name="Sharakhova M.V."/>
            <person name="Sharakhov I.V."/>
        </authorList>
    </citation>
    <scope>NUCLEOTIDE SEQUENCE [LARGE SCALE GENOMIC DNA]</scope>
    <source>
        <strain evidence="6 7">ALBI9_A</strain>
    </source>
</reference>
<dbReference type="FunFam" id="1.10.287.110:FF:000014">
    <property type="entry name" value="dnaJ homolog subfamily A member 1"/>
    <property type="match status" value="1"/>
</dbReference>
<dbReference type="SUPFAM" id="SSF46565">
    <property type="entry name" value="Chaperone J-domain"/>
    <property type="match status" value="1"/>
</dbReference>
<dbReference type="InterPro" id="IPR001305">
    <property type="entry name" value="HSP_DnaJ_Cys-rich_dom"/>
</dbReference>
<dbReference type="GO" id="GO:0008270">
    <property type="term" value="F:zinc ion binding"/>
    <property type="evidence" value="ECO:0007669"/>
    <property type="project" value="UniProtKB-KW"/>
</dbReference>
<dbReference type="Gene3D" id="1.10.287.110">
    <property type="entry name" value="DnaJ domain"/>
    <property type="match status" value="1"/>
</dbReference>
<dbReference type="FunFam" id="2.10.230.10:FF:000001">
    <property type="entry name" value="DnaJ subfamily A member 2"/>
    <property type="match status" value="1"/>
</dbReference>
<dbReference type="SMART" id="SM00271">
    <property type="entry name" value="DnaJ"/>
    <property type="match status" value="1"/>
</dbReference>
<dbReference type="CTD" id="41646"/>
<name>A0A182FGX7_ANOAL</name>
<proteinExistence type="inferred from homology"/>
<dbReference type="InterPro" id="IPR002939">
    <property type="entry name" value="DnaJ_C"/>
</dbReference>
<dbReference type="InterPro" id="IPR001623">
    <property type="entry name" value="DnaJ_domain"/>
</dbReference>
<keyword evidence="3" id="KW-0863">Zinc-finger</keyword>
<evidence type="ECO:0000256" key="4">
    <source>
        <dbReference type="ARBA" id="ARBA00022833"/>
    </source>
</evidence>
<dbReference type="CDD" id="cd06257">
    <property type="entry name" value="DnaJ"/>
    <property type="match status" value="1"/>
</dbReference>
<reference evidence="6" key="2">
    <citation type="submission" date="2022-08" db="UniProtKB">
        <authorList>
            <consortium name="EnsemblMetazoa"/>
        </authorList>
    </citation>
    <scope>IDENTIFICATION</scope>
    <source>
        <strain evidence="6">STECLA/ALBI9_A</strain>
    </source>
</reference>
<accession>A0A182FGX7</accession>